<dbReference type="RefSeq" id="WP_210406715.1">
    <property type="nucleotide sequence ID" value="NZ_JBHVKT010000067.1"/>
</dbReference>
<reference evidence="2 3" key="1">
    <citation type="submission" date="2016-07" db="EMBL/GenBank/DDBJ databases">
        <title>Draft genome sequence of Prauserella sp. YIM 121212, isolated from alkaline soil.</title>
        <authorList>
            <person name="Ruckert C."/>
            <person name="Albersmeier A."/>
            <person name="Jiang C.-L."/>
            <person name="Jiang Y."/>
            <person name="Kalinowski J."/>
            <person name="Schneider O."/>
            <person name="Winkler A."/>
            <person name="Zotchev S.B."/>
        </authorList>
    </citation>
    <scope>NUCLEOTIDE SEQUENCE [LARGE SCALE GENOMIC DNA]</scope>
    <source>
        <strain evidence="2 3">YIM 121212</strain>
    </source>
</reference>
<evidence type="ECO:0000313" key="3">
    <source>
        <dbReference type="Proteomes" id="UP000247892"/>
    </source>
</evidence>
<dbReference type="Gene3D" id="3.40.50.1820">
    <property type="entry name" value="alpha/beta hydrolase"/>
    <property type="match status" value="1"/>
</dbReference>
<dbReference type="GO" id="GO:0016020">
    <property type="term" value="C:membrane"/>
    <property type="evidence" value="ECO:0007669"/>
    <property type="project" value="TreeGrafter"/>
</dbReference>
<name>A0A318LTY2_9PSEU</name>
<keyword evidence="3" id="KW-1185">Reference proteome</keyword>
<comment type="caution">
    <text evidence="2">The sequence shown here is derived from an EMBL/GenBank/DDBJ whole genome shotgun (WGS) entry which is preliminary data.</text>
</comment>
<dbReference type="InterPro" id="IPR029058">
    <property type="entry name" value="AB_hydrolase_fold"/>
</dbReference>
<protein>
    <submittedName>
        <fullName evidence="2">Alpha/beta hydrolase</fullName>
    </submittedName>
</protein>
<gene>
    <name evidence="2" type="ORF">BA062_00145</name>
</gene>
<accession>A0A318LTY2</accession>
<dbReference type="AlphaFoldDB" id="A0A318LTY2"/>
<dbReference type="PRINTS" id="PR00111">
    <property type="entry name" value="ABHYDROLASE"/>
</dbReference>
<keyword evidence="2" id="KW-0378">Hydrolase</keyword>
<proteinExistence type="predicted"/>
<dbReference type="EMBL" id="MASU01000001">
    <property type="protein sequence ID" value="PXY38214.1"/>
    <property type="molecule type" value="Genomic_DNA"/>
</dbReference>
<dbReference type="GO" id="GO:0016787">
    <property type="term" value="F:hydrolase activity"/>
    <property type="evidence" value="ECO:0007669"/>
    <property type="project" value="UniProtKB-KW"/>
</dbReference>
<organism evidence="2 3">
    <name type="scientific">Prauserella flavalba</name>
    <dbReference type="NCBI Taxonomy" id="1477506"/>
    <lineage>
        <taxon>Bacteria</taxon>
        <taxon>Bacillati</taxon>
        <taxon>Actinomycetota</taxon>
        <taxon>Actinomycetes</taxon>
        <taxon>Pseudonocardiales</taxon>
        <taxon>Pseudonocardiaceae</taxon>
        <taxon>Prauserella</taxon>
    </lineage>
</organism>
<dbReference type="InterPro" id="IPR000073">
    <property type="entry name" value="AB_hydrolase_1"/>
</dbReference>
<dbReference type="InterPro" id="IPR050266">
    <property type="entry name" value="AB_hydrolase_sf"/>
</dbReference>
<sequence length="261" mass="28280">MTGIRFGYADSSLGQLHYAECGTGEPVVLLHQTPRSWDEYREVLPLLGATHRAIAMDTAGFGRSAPPAEHGIEHYAAAVLEFLDALGLDRVSLVGHHTGGVVAIEVAASAPERVERLVLSSTPWVDAASREARATRPPIDHVPVSEDGEHLATLWRRRQAFYPKGRPDLLTRFVRDALVLGDDVEAGHHAVGQYRMEERIGKVSAPALCIGASADPHAFPQLGALSSRLNNAKVVIVEGGMVPLMEEHAEEVVRVIARFLT</sequence>
<dbReference type="SUPFAM" id="SSF53474">
    <property type="entry name" value="alpha/beta-Hydrolases"/>
    <property type="match status" value="1"/>
</dbReference>
<dbReference type="PANTHER" id="PTHR43798">
    <property type="entry name" value="MONOACYLGLYCEROL LIPASE"/>
    <property type="match status" value="1"/>
</dbReference>
<evidence type="ECO:0000313" key="2">
    <source>
        <dbReference type="EMBL" id="PXY38214.1"/>
    </source>
</evidence>
<dbReference type="Proteomes" id="UP000247892">
    <property type="component" value="Unassembled WGS sequence"/>
</dbReference>
<feature type="domain" description="AB hydrolase-1" evidence="1">
    <location>
        <begin position="26"/>
        <end position="126"/>
    </location>
</feature>
<dbReference type="PANTHER" id="PTHR43798:SF33">
    <property type="entry name" value="HYDROLASE, PUTATIVE (AFU_ORTHOLOGUE AFUA_2G14860)-RELATED"/>
    <property type="match status" value="1"/>
</dbReference>
<evidence type="ECO:0000259" key="1">
    <source>
        <dbReference type="Pfam" id="PF00561"/>
    </source>
</evidence>
<dbReference type="Pfam" id="PF00561">
    <property type="entry name" value="Abhydrolase_1"/>
    <property type="match status" value="1"/>
</dbReference>